<organism evidence="1 2">
    <name type="scientific">Paracoccus aurantius</name>
    <dbReference type="NCBI Taxonomy" id="3073814"/>
    <lineage>
        <taxon>Bacteria</taxon>
        <taxon>Pseudomonadati</taxon>
        <taxon>Pseudomonadota</taxon>
        <taxon>Alphaproteobacteria</taxon>
        <taxon>Rhodobacterales</taxon>
        <taxon>Paracoccaceae</taxon>
        <taxon>Paracoccus</taxon>
    </lineage>
</organism>
<dbReference type="Proteomes" id="UP001269144">
    <property type="component" value="Unassembled WGS sequence"/>
</dbReference>
<accession>A0ABU2HNC2</accession>
<dbReference type="EMBL" id="JAVQLW010000001">
    <property type="protein sequence ID" value="MDS9466065.1"/>
    <property type="molecule type" value="Genomic_DNA"/>
</dbReference>
<protein>
    <recommendedName>
        <fullName evidence="3">Flagellar protein FlgJ N-terminal domain-containing protein</fullName>
    </recommendedName>
</protein>
<name>A0ABU2HNC2_9RHOB</name>
<keyword evidence="2" id="KW-1185">Reference proteome</keyword>
<gene>
    <name evidence="1" type="ORF">RGQ15_00545</name>
</gene>
<dbReference type="RefSeq" id="WP_311158258.1">
    <property type="nucleotide sequence ID" value="NZ_JAVQLW010000001.1"/>
</dbReference>
<comment type="caution">
    <text evidence="1">The sequence shown here is derived from an EMBL/GenBank/DDBJ whole genome shotgun (WGS) entry which is preliminary data.</text>
</comment>
<evidence type="ECO:0000313" key="1">
    <source>
        <dbReference type="EMBL" id="MDS9466065.1"/>
    </source>
</evidence>
<reference evidence="2" key="1">
    <citation type="submission" date="2023-07" db="EMBL/GenBank/DDBJ databases">
        <title>Paracoccus sp. MBLB3053 whole genome sequence.</title>
        <authorList>
            <person name="Hwang C.Y."/>
            <person name="Cho E.-S."/>
            <person name="Seo M.-J."/>
        </authorList>
    </citation>
    <scope>NUCLEOTIDE SEQUENCE [LARGE SCALE GENOMIC DNA]</scope>
    <source>
        <strain evidence="2">MBLB3053</strain>
    </source>
</reference>
<proteinExistence type="predicted"/>
<evidence type="ECO:0000313" key="2">
    <source>
        <dbReference type="Proteomes" id="UP001269144"/>
    </source>
</evidence>
<evidence type="ECO:0008006" key="3">
    <source>
        <dbReference type="Google" id="ProtNLM"/>
    </source>
</evidence>
<sequence length="81" mass="8843">MRIESITQSRADRETIDKDLSNGLEKAFLQEMLKHAGPKPMSGSFSGGIGEEQFAGFLIEAHAEALASRLDFRLIGPGIRP</sequence>